<gene>
    <name evidence="1" type="ORF">HW450_06000</name>
</gene>
<evidence type="ECO:0000313" key="1">
    <source>
        <dbReference type="EMBL" id="QMV86255.1"/>
    </source>
</evidence>
<accession>A0A7G5FI14</accession>
<dbReference type="AlphaFoldDB" id="A0A7G5FI14"/>
<proteinExistence type="predicted"/>
<keyword evidence="2" id="KW-1185">Reference proteome</keyword>
<dbReference type="RefSeq" id="WP_182387064.1">
    <property type="nucleotide sequence ID" value="NZ_CP059833.1"/>
</dbReference>
<sequence length="264" mass="28022">MTKKIWKAFITIALVLALLLIAAEFGLRWAISDQMKKEFASSTGQAQEEPSIKFGPTPVLLSQLTGVIPSVEMRTPATYTIADGPNGAPSIVGDPASHVMISDLNISDRNNPIAGHLEAETELPEDFLLAQAQAGVANQKAASGNDLTSQLINGLVKITKFDAVAAENAVKVEFSNGAATLTLRPIATNGGLIFEAEQANLLGLDLPSSITETISKALAKQADQAASDLSVDEVVVEEYGVRLRFSGDDVPLSSLEEQQRAHTR</sequence>
<organism evidence="1 2">
    <name type="scientific">Corynebacterium hindlerae</name>
    <dbReference type="NCBI Taxonomy" id="699041"/>
    <lineage>
        <taxon>Bacteria</taxon>
        <taxon>Bacillati</taxon>
        <taxon>Actinomycetota</taxon>
        <taxon>Actinomycetes</taxon>
        <taxon>Mycobacteriales</taxon>
        <taxon>Corynebacteriaceae</taxon>
        <taxon>Corynebacterium</taxon>
    </lineage>
</organism>
<dbReference type="Proteomes" id="UP000515570">
    <property type="component" value="Chromosome"/>
</dbReference>
<reference evidence="1 2" key="1">
    <citation type="submission" date="2020-07" db="EMBL/GenBank/DDBJ databases">
        <title>non toxigenic Corynebacterium sp. nov from a clinical source.</title>
        <authorList>
            <person name="Bernier A.-M."/>
            <person name="Bernard K."/>
        </authorList>
    </citation>
    <scope>NUCLEOTIDE SEQUENCE [LARGE SCALE GENOMIC DNA]</scope>
    <source>
        <strain evidence="2">NML 93-0612</strain>
    </source>
</reference>
<dbReference type="InterPro" id="IPR021373">
    <property type="entry name" value="DUF2993"/>
</dbReference>
<name>A0A7G5FI14_9CORY</name>
<dbReference type="EMBL" id="CP059833">
    <property type="protein sequence ID" value="QMV86255.1"/>
    <property type="molecule type" value="Genomic_DNA"/>
</dbReference>
<protein>
    <submittedName>
        <fullName evidence="1">DUF2993 domain-containing protein</fullName>
    </submittedName>
</protein>
<evidence type="ECO:0000313" key="2">
    <source>
        <dbReference type="Proteomes" id="UP000515570"/>
    </source>
</evidence>
<dbReference type="Pfam" id="PF11209">
    <property type="entry name" value="LmeA"/>
    <property type="match status" value="1"/>
</dbReference>